<gene>
    <name evidence="8 10" type="primary">rpsT</name>
    <name evidence="10" type="ORF">WKV44_09685</name>
</gene>
<evidence type="ECO:0000256" key="6">
    <source>
        <dbReference type="ARBA" id="ARBA00023274"/>
    </source>
</evidence>
<evidence type="ECO:0000313" key="10">
    <source>
        <dbReference type="EMBL" id="MEM5948809.1"/>
    </source>
</evidence>
<keyword evidence="5 8" id="KW-0689">Ribosomal protein</keyword>
<dbReference type="InterPro" id="IPR036510">
    <property type="entry name" value="Ribosomal_bS20_sf"/>
</dbReference>
<evidence type="ECO:0000313" key="11">
    <source>
        <dbReference type="Proteomes" id="UP001466331"/>
    </source>
</evidence>
<name>A0ABU9UE46_9SPIR</name>
<dbReference type="EMBL" id="JBCHKQ010000005">
    <property type="protein sequence ID" value="MEM5948809.1"/>
    <property type="molecule type" value="Genomic_DNA"/>
</dbReference>
<evidence type="ECO:0000256" key="7">
    <source>
        <dbReference type="ARBA" id="ARBA00035136"/>
    </source>
</evidence>
<reference evidence="10 11" key="1">
    <citation type="submission" date="2024-03" db="EMBL/GenBank/DDBJ databases">
        <title>Ignisphaera cupida sp. nov., a hyperthermophilic hydrolytic archaeon from a hot spring of Kamchatka, and proposal of Ignisphaeraceae fam. nov.</title>
        <authorList>
            <person name="Podosokorskaya O.A."/>
            <person name="Elcheninov A.G."/>
            <person name="Maltseva A.I."/>
            <person name="Zayulina K.S."/>
            <person name="Novikov A."/>
            <person name="Merkel A.Y."/>
        </authorList>
    </citation>
    <scope>NUCLEOTIDE SEQUENCE [LARGE SCALE GENOMIC DNA]</scope>
    <source>
        <strain evidence="10 11">38H-sp</strain>
    </source>
</reference>
<comment type="caution">
    <text evidence="10">The sequence shown here is derived from an EMBL/GenBank/DDBJ whole genome shotgun (WGS) entry which is preliminary data.</text>
</comment>
<dbReference type="NCBIfam" id="TIGR00029">
    <property type="entry name" value="S20"/>
    <property type="match status" value="1"/>
</dbReference>
<sequence>MGSKNAQKRERQNKKRQLRNKAAKSRVRTEIKKFLLAVKSNNKEEAESQLKLVVKQLDTVSRKGILHKNTAARKKSRLYKKLNALAAE</sequence>
<evidence type="ECO:0000256" key="9">
    <source>
        <dbReference type="SAM" id="MobiDB-lite"/>
    </source>
</evidence>
<protein>
    <recommendedName>
        <fullName evidence="7 8">Small ribosomal subunit protein bS20</fullName>
    </recommendedName>
</protein>
<feature type="region of interest" description="Disordered" evidence="9">
    <location>
        <begin position="1"/>
        <end position="26"/>
    </location>
</feature>
<dbReference type="GO" id="GO:0005840">
    <property type="term" value="C:ribosome"/>
    <property type="evidence" value="ECO:0007669"/>
    <property type="project" value="UniProtKB-KW"/>
</dbReference>
<dbReference type="SUPFAM" id="SSF46992">
    <property type="entry name" value="Ribosomal protein S20"/>
    <property type="match status" value="1"/>
</dbReference>
<dbReference type="PANTHER" id="PTHR33398:SF1">
    <property type="entry name" value="SMALL RIBOSOMAL SUBUNIT PROTEIN BS20C"/>
    <property type="match status" value="1"/>
</dbReference>
<feature type="compositionally biased region" description="Basic residues" evidence="9">
    <location>
        <begin position="11"/>
        <end position="26"/>
    </location>
</feature>
<dbReference type="InterPro" id="IPR002583">
    <property type="entry name" value="Ribosomal_bS20"/>
</dbReference>
<keyword evidence="6 8" id="KW-0687">Ribonucleoprotein</keyword>
<evidence type="ECO:0000256" key="4">
    <source>
        <dbReference type="ARBA" id="ARBA00022884"/>
    </source>
</evidence>
<dbReference type="Proteomes" id="UP001466331">
    <property type="component" value="Unassembled WGS sequence"/>
</dbReference>
<evidence type="ECO:0000256" key="2">
    <source>
        <dbReference type="ARBA" id="ARBA00007634"/>
    </source>
</evidence>
<evidence type="ECO:0000256" key="3">
    <source>
        <dbReference type="ARBA" id="ARBA00022730"/>
    </source>
</evidence>
<keyword evidence="3 8" id="KW-0699">rRNA-binding</keyword>
<dbReference type="Pfam" id="PF01649">
    <property type="entry name" value="Ribosomal_S20p"/>
    <property type="match status" value="1"/>
</dbReference>
<accession>A0ABU9UE46</accession>
<keyword evidence="4 8" id="KW-0694">RNA-binding</keyword>
<organism evidence="10 11">
    <name type="scientific">Rarispira pelagica</name>
    <dbReference type="NCBI Taxonomy" id="3141764"/>
    <lineage>
        <taxon>Bacteria</taxon>
        <taxon>Pseudomonadati</taxon>
        <taxon>Spirochaetota</taxon>
        <taxon>Spirochaetia</taxon>
        <taxon>Winmispirales</taxon>
        <taxon>Winmispiraceae</taxon>
        <taxon>Rarispira</taxon>
    </lineage>
</organism>
<evidence type="ECO:0000256" key="1">
    <source>
        <dbReference type="ARBA" id="ARBA00003134"/>
    </source>
</evidence>
<dbReference type="PANTHER" id="PTHR33398">
    <property type="entry name" value="30S RIBOSOMAL PROTEIN S20"/>
    <property type="match status" value="1"/>
</dbReference>
<keyword evidence="11" id="KW-1185">Reference proteome</keyword>
<dbReference type="HAMAP" id="MF_00500">
    <property type="entry name" value="Ribosomal_bS20"/>
    <property type="match status" value="1"/>
</dbReference>
<dbReference type="Gene3D" id="1.20.58.110">
    <property type="entry name" value="Ribosomal protein S20"/>
    <property type="match status" value="1"/>
</dbReference>
<proteinExistence type="inferred from homology"/>
<comment type="function">
    <text evidence="1 8">Binds directly to 16S ribosomal RNA.</text>
</comment>
<evidence type="ECO:0000256" key="5">
    <source>
        <dbReference type="ARBA" id="ARBA00022980"/>
    </source>
</evidence>
<evidence type="ECO:0000256" key="8">
    <source>
        <dbReference type="HAMAP-Rule" id="MF_00500"/>
    </source>
</evidence>
<comment type="similarity">
    <text evidence="2 8">Belongs to the bacterial ribosomal protein bS20 family.</text>
</comment>